<evidence type="ECO:0000313" key="3">
    <source>
        <dbReference type="Proteomes" id="UP000263833"/>
    </source>
</evidence>
<keyword evidence="3" id="KW-1185">Reference proteome</keyword>
<proteinExistence type="predicted"/>
<protein>
    <submittedName>
        <fullName evidence="2">Uroporphyrinogen-III synthase</fullName>
    </submittedName>
</protein>
<sequence length="236" mass="25291">MNLLIIRPQPGNDASAKRAREAGFKVTQFPFFKVRACPWSAPDPARYDALLITSANAIRHAGPQLDMLRHLPVHSVGVRSGDQARQAGLGVQSEGTADAAQALQAAADAGHHRLLWLAGEDHQHLAPPPDMIVDQRVVYASVPLEPDSAMAEAVLRSDVIALHSARAAQRLAALVEQWQYPRTAITIACFSQAISDAAGPGWRAVVIAERPEDSALLSAVQCLATVSDEANIRDAH</sequence>
<dbReference type="OrthoDB" id="7424801at2"/>
<feature type="domain" description="Tetrapyrrole biosynthesis uroporphyrinogen III synthase" evidence="1">
    <location>
        <begin position="15"/>
        <end position="217"/>
    </location>
</feature>
<organism evidence="2 3">
    <name type="scientific">Sphingorhabdus pulchriflava</name>
    <dbReference type="NCBI Taxonomy" id="2292257"/>
    <lineage>
        <taxon>Bacteria</taxon>
        <taxon>Pseudomonadati</taxon>
        <taxon>Pseudomonadota</taxon>
        <taxon>Alphaproteobacteria</taxon>
        <taxon>Sphingomonadales</taxon>
        <taxon>Sphingomonadaceae</taxon>
        <taxon>Sphingorhabdus</taxon>
    </lineage>
</organism>
<reference evidence="3" key="1">
    <citation type="submission" date="2018-08" db="EMBL/GenBank/DDBJ databases">
        <authorList>
            <person name="Kim S.-J."/>
            <person name="Jung G.-Y."/>
        </authorList>
    </citation>
    <scope>NUCLEOTIDE SEQUENCE [LARGE SCALE GENOMIC DNA]</scope>
    <source>
        <strain evidence="3">GY_G</strain>
    </source>
</reference>
<dbReference type="InterPro" id="IPR036108">
    <property type="entry name" value="4pyrrol_syn_uPrphyn_synt_sf"/>
</dbReference>
<dbReference type="GO" id="GO:0033014">
    <property type="term" value="P:tetrapyrrole biosynthetic process"/>
    <property type="evidence" value="ECO:0007669"/>
    <property type="project" value="InterPro"/>
</dbReference>
<evidence type="ECO:0000313" key="2">
    <source>
        <dbReference type="EMBL" id="RDV01600.1"/>
    </source>
</evidence>
<gene>
    <name evidence="2" type="ORF">DXH95_15040</name>
</gene>
<dbReference type="Gene3D" id="3.40.50.10090">
    <property type="match status" value="2"/>
</dbReference>
<dbReference type="AlphaFoldDB" id="A0A371B222"/>
<dbReference type="SUPFAM" id="SSF69618">
    <property type="entry name" value="HemD-like"/>
    <property type="match status" value="1"/>
</dbReference>
<dbReference type="Pfam" id="PF02602">
    <property type="entry name" value="HEM4"/>
    <property type="match status" value="1"/>
</dbReference>
<accession>A0A371B222</accession>
<evidence type="ECO:0000259" key="1">
    <source>
        <dbReference type="Pfam" id="PF02602"/>
    </source>
</evidence>
<comment type="caution">
    <text evidence="2">The sequence shown here is derived from an EMBL/GenBank/DDBJ whole genome shotgun (WGS) entry which is preliminary data.</text>
</comment>
<dbReference type="InterPro" id="IPR003754">
    <property type="entry name" value="4pyrrol_synth_uPrphyn_synth"/>
</dbReference>
<name>A0A371B222_9SPHN</name>
<dbReference type="CDD" id="cd06578">
    <property type="entry name" value="HemD"/>
    <property type="match status" value="1"/>
</dbReference>
<dbReference type="Proteomes" id="UP000263833">
    <property type="component" value="Unassembled WGS sequence"/>
</dbReference>
<dbReference type="GO" id="GO:0004852">
    <property type="term" value="F:uroporphyrinogen-III synthase activity"/>
    <property type="evidence" value="ECO:0007669"/>
    <property type="project" value="InterPro"/>
</dbReference>
<dbReference type="EMBL" id="QRGP01000003">
    <property type="protein sequence ID" value="RDV01600.1"/>
    <property type="molecule type" value="Genomic_DNA"/>
</dbReference>
<dbReference type="RefSeq" id="WP_115550381.1">
    <property type="nucleotide sequence ID" value="NZ_QRGP01000003.1"/>
</dbReference>